<dbReference type="RefSeq" id="WP_380049103.1">
    <property type="nucleotide sequence ID" value="NZ_JBHLTC010000020.1"/>
</dbReference>
<keyword evidence="3" id="KW-1185">Reference proteome</keyword>
<dbReference type="EMBL" id="JBHLTC010000020">
    <property type="protein sequence ID" value="MFC0626048.1"/>
    <property type="molecule type" value="Genomic_DNA"/>
</dbReference>
<feature type="non-terminal residue" evidence="2">
    <location>
        <position position="1"/>
    </location>
</feature>
<feature type="compositionally biased region" description="Polar residues" evidence="1">
    <location>
        <begin position="1"/>
        <end position="13"/>
    </location>
</feature>
<accession>A0ABV6QN63</accession>
<feature type="region of interest" description="Disordered" evidence="1">
    <location>
        <begin position="1"/>
        <end position="41"/>
    </location>
</feature>
<sequence length="282" mass="28864">LSTYLYTDANPINLTDPDGRNPDASGASAKRTPIAAGGGSSPTAGKITVKVYVHADNRGRYFDPVDQGFYSVNTNVNGKVVATTVDGGVVRSMSPDTPAIFETQVDVPDVEAAQRSQSGQIGRTTGRSNPGHVAEILHAGGAKQVPSTGGGMVGYLKKLDDANWAAQSAQVKQSIVASRSQGGTPGGRTPQGGFATPEMKLSIAFLAIAIYVSYGPVKDGFENPSPRFGHAEGILNAAGAVIGSPSIGTAVIRGSAPQRALANGSSPSSIGMCAMFRCSGLR</sequence>
<evidence type="ECO:0008006" key="4">
    <source>
        <dbReference type="Google" id="ProtNLM"/>
    </source>
</evidence>
<dbReference type="Proteomes" id="UP001589890">
    <property type="component" value="Unassembled WGS sequence"/>
</dbReference>
<evidence type="ECO:0000313" key="2">
    <source>
        <dbReference type="EMBL" id="MFC0626048.1"/>
    </source>
</evidence>
<comment type="caution">
    <text evidence="2">The sequence shown here is derived from an EMBL/GenBank/DDBJ whole genome shotgun (WGS) entry which is preliminary data.</text>
</comment>
<name>A0ABV6QN63_9ACTN</name>
<organism evidence="2 3">
    <name type="scientific">Kribbella deserti</name>
    <dbReference type="NCBI Taxonomy" id="1926257"/>
    <lineage>
        <taxon>Bacteria</taxon>
        <taxon>Bacillati</taxon>
        <taxon>Actinomycetota</taxon>
        <taxon>Actinomycetes</taxon>
        <taxon>Propionibacteriales</taxon>
        <taxon>Kribbellaceae</taxon>
        <taxon>Kribbella</taxon>
    </lineage>
</organism>
<evidence type="ECO:0000256" key="1">
    <source>
        <dbReference type="SAM" id="MobiDB-lite"/>
    </source>
</evidence>
<feature type="region of interest" description="Disordered" evidence="1">
    <location>
        <begin position="175"/>
        <end position="194"/>
    </location>
</feature>
<proteinExistence type="predicted"/>
<gene>
    <name evidence="2" type="ORF">ACFFGN_18355</name>
</gene>
<reference evidence="2 3" key="1">
    <citation type="submission" date="2024-09" db="EMBL/GenBank/DDBJ databases">
        <authorList>
            <person name="Sun Q."/>
            <person name="Mori K."/>
        </authorList>
    </citation>
    <scope>NUCLEOTIDE SEQUENCE [LARGE SCALE GENOMIC DNA]</scope>
    <source>
        <strain evidence="2 3">CGMCC 1.15906</strain>
    </source>
</reference>
<protein>
    <recommendedName>
        <fullName evidence="4">RHS repeat-associated core domain-containing protein</fullName>
    </recommendedName>
</protein>
<evidence type="ECO:0000313" key="3">
    <source>
        <dbReference type="Proteomes" id="UP001589890"/>
    </source>
</evidence>